<protein>
    <submittedName>
        <fullName evidence="1">Uncharacterized protein</fullName>
    </submittedName>
</protein>
<proteinExistence type="predicted"/>
<accession>A0A7X3FSH9</accession>
<gene>
    <name evidence="1" type="ORF">GO014_12315</name>
</gene>
<comment type="caution">
    <text evidence="1">The sequence shown here is derived from an EMBL/GenBank/DDBJ whole genome shotgun (WGS) entry which is preliminary data.</text>
</comment>
<sequence>MSRIITVSELSHKSLAELHALYRQVQLALAHAQPGTEAHRHAVASLDAVSRMIRQRQQAPAPRF</sequence>
<name>A0A7X3FSH9_9HYPH</name>
<evidence type="ECO:0000313" key="1">
    <source>
        <dbReference type="EMBL" id="MVS99808.1"/>
    </source>
</evidence>
<evidence type="ECO:0000313" key="2">
    <source>
        <dbReference type="Proteomes" id="UP000438106"/>
    </source>
</evidence>
<reference evidence="1 2" key="1">
    <citation type="submission" date="2019-12" db="EMBL/GenBank/DDBJ databases">
        <title>Devosia maris sp. nov., isolated from the deep seawater.</title>
        <authorList>
            <person name="Liu Y."/>
        </authorList>
    </citation>
    <scope>NUCLEOTIDE SEQUENCE [LARGE SCALE GENOMIC DNA]</scope>
    <source>
        <strain evidence="1 2">L53-10-65</strain>
    </source>
</reference>
<dbReference type="RefSeq" id="WP_157290614.1">
    <property type="nucleotide sequence ID" value="NZ_WQRF01000003.1"/>
</dbReference>
<dbReference type="AlphaFoldDB" id="A0A7X3FSH9"/>
<organism evidence="1 2">
    <name type="scientific">Devosia marina</name>
    <dbReference type="NCBI Taxonomy" id="2683198"/>
    <lineage>
        <taxon>Bacteria</taxon>
        <taxon>Pseudomonadati</taxon>
        <taxon>Pseudomonadota</taxon>
        <taxon>Alphaproteobacteria</taxon>
        <taxon>Hyphomicrobiales</taxon>
        <taxon>Devosiaceae</taxon>
        <taxon>Devosia</taxon>
    </lineage>
</organism>
<dbReference type="EMBL" id="WQRF01000003">
    <property type="protein sequence ID" value="MVS99808.1"/>
    <property type="molecule type" value="Genomic_DNA"/>
</dbReference>
<dbReference type="Proteomes" id="UP000438106">
    <property type="component" value="Unassembled WGS sequence"/>
</dbReference>
<keyword evidence="2" id="KW-1185">Reference proteome</keyword>